<gene>
    <name evidence="8" type="ORF">PV06_07505</name>
</gene>
<dbReference type="CDD" id="cd12148">
    <property type="entry name" value="fungal_TF_MHR"/>
    <property type="match status" value="1"/>
</dbReference>
<dbReference type="HOGENOM" id="CLU_015161_0_0_1"/>
<dbReference type="PANTHER" id="PTHR47338:SF4">
    <property type="entry name" value="ZN(II)2CYS6 TRANSCRIPTION FACTOR (EUROFUNG)"/>
    <property type="match status" value="1"/>
</dbReference>
<dbReference type="SMART" id="SM00066">
    <property type="entry name" value="GAL4"/>
    <property type="match status" value="1"/>
</dbReference>
<dbReference type="InterPro" id="IPR007219">
    <property type="entry name" value="XnlR_reg_dom"/>
</dbReference>
<dbReference type="InterPro" id="IPR001138">
    <property type="entry name" value="Zn2Cys6_DnaBD"/>
</dbReference>
<dbReference type="SMART" id="SM00906">
    <property type="entry name" value="Fungal_trans"/>
    <property type="match status" value="1"/>
</dbReference>
<sequence length="659" mass="74236">MTEERDAKRVRQACQNCRRKKTRCSGEKPTCAFCARLKQECCYNSGPGSEASYPTDMTLAARVALLESKLSALDSTSLDFGTSVNGGPPDAGARNLDRRPSFPTLIHSRDRYGSDVDILPPPSIVLALTDAYFRYCDSQPYCYFEEQFFRRKLQDGQVPPYLLKAVLAMAARFSQDPFFHGQQQDMIDTYSRSAWDEIFEKSFSEDDALDITVVQATNMLAVVDFTTGKHKLAWVKIGLSVRFAQSLHLTMDPPPALSREEQEERVLTFWSVYLLDRLVSCGTNRPPTILDSDCSVRLPADNLNMNTDSNSNPRTLQALQDLPDSEIPQSLSQFAQTVLMASALGKVERFSLQKHISGSQYKLWHNRSEYSRIYSLLLDFETYSDANLVPFAEALDRWYGTGDAIDQRRAGHFVFSAILYHLNQCLLHHPFLLRNHVKGCKTRVPATFLKQALRQGLEHATLLTSALRVVQRRGLSLASFYAYACTVAATIHKLYTFHEDERVSSNSKTLFDCSLDFLLYGQDVWRHYSRMAYVLMQLDPDPKSARDLVTAAIAVTPGESPADSSMDNIWDLLDYGWLCDSARPSSSPEACQQMGNVDQWDPTVDSWKLKQAMSVVDSFMPEPTAAPIDLNYFDPAVTDPAFSAWEDVLEPGFTNILAR</sequence>
<dbReference type="RefSeq" id="XP_016260511.1">
    <property type="nucleotide sequence ID" value="XM_016408757.1"/>
</dbReference>
<evidence type="ECO:0000313" key="9">
    <source>
        <dbReference type="Proteomes" id="UP000053342"/>
    </source>
</evidence>
<keyword evidence="2" id="KW-0479">Metal-binding</keyword>
<dbReference type="AlphaFoldDB" id="A0A0D2DXN4"/>
<evidence type="ECO:0000256" key="2">
    <source>
        <dbReference type="ARBA" id="ARBA00022723"/>
    </source>
</evidence>
<feature type="domain" description="Zn(2)-C6 fungal-type" evidence="7">
    <location>
        <begin position="13"/>
        <end position="43"/>
    </location>
</feature>
<keyword evidence="3" id="KW-0805">Transcription regulation</keyword>
<evidence type="ECO:0000256" key="6">
    <source>
        <dbReference type="ARBA" id="ARBA00023242"/>
    </source>
</evidence>
<dbReference type="EMBL" id="KN847338">
    <property type="protein sequence ID" value="KIW40295.1"/>
    <property type="molecule type" value="Genomic_DNA"/>
</dbReference>
<dbReference type="Gene3D" id="4.10.240.10">
    <property type="entry name" value="Zn(2)-C6 fungal-type DNA-binding domain"/>
    <property type="match status" value="1"/>
</dbReference>
<dbReference type="Pfam" id="PF04082">
    <property type="entry name" value="Fungal_trans"/>
    <property type="match status" value="1"/>
</dbReference>
<evidence type="ECO:0000256" key="4">
    <source>
        <dbReference type="ARBA" id="ARBA00023125"/>
    </source>
</evidence>
<dbReference type="OrthoDB" id="424974at2759"/>
<reference evidence="8 9" key="1">
    <citation type="submission" date="2015-01" db="EMBL/GenBank/DDBJ databases">
        <title>The Genome Sequence of Exophiala oligosperma CBS72588.</title>
        <authorList>
            <consortium name="The Broad Institute Genomics Platform"/>
            <person name="Cuomo C."/>
            <person name="de Hoog S."/>
            <person name="Gorbushina A."/>
            <person name="Stielow B."/>
            <person name="Teixiera M."/>
            <person name="Abouelleil A."/>
            <person name="Chapman S.B."/>
            <person name="Priest M."/>
            <person name="Young S.K."/>
            <person name="Wortman J."/>
            <person name="Nusbaum C."/>
            <person name="Birren B."/>
        </authorList>
    </citation>
    <scope>NUCLEOTIDE SEQUENCE [LARGE SCALE GENOMIC DNA]</scope>
    <source>
        <strain evidence="8 9">CBS 72588</strain>
    </source>
</reference>
<dbReference type="GO" id="GO:0006351">
    <property type="term" value="P:DNA-templated transcription"/>
    <property type="evidence" value="ECO:0007669"/>
    <property type="project" value="InterPro"/>
</dbReference>
<dbReference type="GO" id="GO:0008270">
    <property type="term" value="F:zinc ion binding"/>
    <property type="evidence" value="ECO:0007669"/>
    <property type="project" value="InterPro"/>
</dbReference>
<dbReference type="GO" id="GO:0005634">
    <property type="term" value="C:nucleus"/>
    <property type="evidence" value="ECO:0007669"/>
    <property type="project" value="UniProtKB-SubCell"/>
</dbReference>
<keyword evidence="5" id="KW-0804">Transcription</keyword>
<keyword evidence="6" id="KW-0539">Nucleus</keyword>
<name>A0A0D2DXN4_9EURO</name>
<dbReference type="InterPro" id="IPR050815">
    <property type="entry name" value="TF_fung"/>
</dbReference>
<dbReference type="EMBL" id="KN847338">
    <property type="protein sequence ID" value="KIW40294.1"/>
    <property type="molecule type" value="Genomic_DNA"/>
</dbReference>
<dbReference type="CDD" id="cd00067">
    <property type="entry name" value="GAL4"/>
    <property type="match status" value="1"/>
</dbReference>
<evidence type="ECO:0000256" key="1">
    <source>
        <dbReference type="ARBA" id="ARBA00004123"/>
    </source>
</evidence>
<dbReference type="PROSITE" id="PS50048">
    <property type="entry name" value="ZN2_CY6_FUNGAL_2"/>
    <property type="match status" value="1"/>
</dbReference>
<evidence type="ECO:0000313" key="8">
    <source>
        <dbReference type="EMBL" id="KIW40294.1"/>
    </source>
</evidence>
<evidence type="ECO:0000259" key="7">
    <source>
        <dbReference type="PROSITE" id="PS50048"/>
    </source>
</evidence>
<dbReference type="STRING" id="215243.A0A0D2DXN4"/>
<dbReference type="Pfam" id="PF00172">
    <property type="entry name" value="Zn_clus"/>
    <property type="match status" value="1"/>
</dbReference>
<comment type="subcellular location">
    <subcellularLocation>
        <location evidence="1">Nucleus</location>
    </subcellularLocation>
</comment>
<protein>
    <recommendedName>
        <fullName evidence="7">Zn(2)-C6 fungal-type domain-containing protein</fullName>
    </recommendedName>
</protein>
<dbReference type="VEuPathDB" id="FungiDB:PV06_07505"/>
<accession>A0A0D2DXN4</accession>
<dbReference type="PROSITE" id="PS00463">
    <property type="entry name" value="ZN2_CY6_FUNGAL_1"/>
    <property type="match status" value="1"/>
</dbReference>
<dbReference type="PANTHER" id="PTHR47338">
    <property type="entry name" value="ZN(II)2CYS6 TRANSCRIPTION FACTOR (EUROFUNG)-RELATED"/>
    <property type="match status" value="1"/>
</dbReference>
<dbReference type="GeneID" id="27359579"/>
<dbReference type="GO" id="GO:0000981">
    <property type="term" value="F:DNA-binding transcription factor activity, RNA polymerase II-specific"/>
    <property type="evidence" value="ECO:0007669"/>
    <property type="project" value="InterPro"/>
</dbReference>
<evidence type="ECO:0000256" key="3">
    <source>
        <dbReference type="ARBA" id="ARBA00023015"/>
    </source>
</evidence>
<keyword evidence="4" id="KW-0238">DNA-binding</keyword>
<dbReference type="Proteomes" id="UP000053342">
    <property type="component" value="Unassembled WGS sequence"/>
</dbReference>
<organism evidence="8 9">
    <name type="scientific">Exophiala oligosperma</name>
    <dbReference type="NCBI Taxonomy" id="215243"/>
    <lineage>
        <taxon>Eukaryota</taxon>
        <taxon>Fungi</taxon>
        <taxon>Dikarya</taxon>
        <taxon>Ascomycota</taxon>
        <taxon>Pezizomycotina</taxon>
        <taxon>Eurotiomycetes</taxon>
        <taxon>Chaetothyriomycetidae</taxon>
        <taxon>Chaetothyriales</taxon>
        <taxon>Herpotrichiellaceae</taxon>
        <taxon>Exophiala</taxon>
    </lineage>
</organism>
<proteinExistence type="predicted"/>
<dbReference type="RefSeq" id="XP_016260510.1">
    <property type="nucleotide sequence ID" value="XM_016408756.1"/>
</dbReference>
<dbReference type="InterPro" id="IPR036864">
    <property type="entry name" value="Zn2-C6_fun-type_DNA-bd_sf"/>
</dbReference>
<dbReference type="SUPFAM" id="SSF57701">
    <property type="entry name" value="Zn2/Cys6 DNA-binding domain"/>
    <property type="match status" value="1"/>
</dbReference>
<dbReference type="GO" id="GO:0003677">
    <property type="term" value="F:DNA binding"/>
    <property type="evidence" value="ECO:0007669"/>
    <property type="project" value="UniProtKB-KW"/>
</dbReference>
<keyword evidence="9" id="KW-1185">Reference proteome</keyword>
<evidence type="ECO:0000256" key="5">
    <source>
        <dbReference type="ARBA" id="ARBA00023163"/>
    </source>
</evidence>